<dbReference type="Proteomes" id="UP001367508">
    <property type="component" value="Unassembled WGS sequence"/>
</dbReference>
<keyword evidence="5" id="KW-1185">Reference proteome</keyword>
<dbReference type="Pfam" id="PF00651">
    <property type="entry name" value="BTB"/>
    <property type="match status" value="1"/>
</dbReference>
<dbReference type="EMBL" id="JAYMYQ010000001">
    <property type="protein sequence ID" value="KAK7360863.1"/>
    <property type="molecule type" value="Genomic_DNA"/>
</dbReference>
<dbReference type="PANTHER" id="PTHR46710:SF1">
    <property type="entry name" value="ARM REPEAT PROTEIN INTERACTING WITH ABF2"/>
    <property type="match status" value="1"/>
</dbReference>
<evidence type="ECO:0000259" key="3">
    <source>
        <dbReference type="PROSITE" id="PS50097"/>
    </source>
</evidence>
<evidence type="ECO:0000313" key="5">
    <source>
        <dbReference type="Proteomes" id="UP001367508"/>
    </source>
</evidence>
<comment type="subcellular location">
    <subcellularLocation>
        <location evidence="1">Endomembrane system</location>
        <topology evidence="1">Peripheral membrane protein</topology>
    </subcellularLocation>
</comment>
<dbReference type="InterPro" id="IPR000210">
    <property type="entry name" value="BTB/POZ_dom"/>
</dbReference>
<comment type="pathway">
    <text evidence="2">Protein modification; protein ubiquitination.</text>
</comment>
<evidence type="ECO:0000313" key="4">
    <source>
        <dbReference type="EMBL" id="KAK7360863.1"/>
    </source>
</evidence>
<evidence type="ECO:0000256" key="1">
    <source>
        <dbReference type="ARBA" id="ARBA00004184"/>
    </source>
</evidence>
<accession>A0AAN9N091</accession>
<dbReference type="PANTHER" id="PTHR46710">
    <property type="entry name" value="ARM REPEAT PROTEIN INTERACTING WITH ABF2"/>
    <property type="match status" value="1"/>
</dbReference>
<proteinExistence type="predicted"/>
<name>A0AAN9N091_CANGL</name>
<dbReference type="SUPFAM" id="SSF54695">
    <property type="entry name" value="POZ domain"/>
    <property type="match status" value="1"/>
</dbReference>
<protein>
    <recommendedName>
        <fullName evidence="3">BTB domain-containing protein</fullName>
    </recommendedName>
</protein>
<dbReference type="PROSITE" id="PS50097">
    <property type="entry name" value="BTB"/>
    <property type="match status" value="1"/>
</dbReference>
<dbReference type="Gene3D" id="3.30.710.10">
    <property type="entry name" value="Potassium Channel Kv1.1, Chain A"/>
    <property type="match status" value="1"/>
</dbReference>
<feature type="domain" description="BTB" evidence="3">
    <location>
        <begin position="17"/>
        <end position="77"/>
    </location>
</feature>
<dbReference type="InterPro" id="IPR011333">
    <property type="entry name" value="SKP1/BTB/POZ_sf"/>
</dbReference>
<dbReference type="AlphaFoldDB" id="A0AAN9N091"/>
<dbReference type="InterPro" id="IPR044282">
    <property type="entry name" value="ABAP1/ARIA"/>
</dbReference>
<dbReference type="GO" id="GO:0012505">
    <property type="term" value="C:endomembrane system"/>
    <property type="evidence" value="ECO:0007669"/>
    <property type="project" value="UniProtKB-SubCell"/>
</dbReference>
<reference evidence="4 5" key="1">
    <citation type="submission" date="2024-01" db="EMBL/GenBank/DDBJ databases">
        <title>The genomes of 5 underutilized Papilionoideae crops provide insights into root nodulation and disease resistanc.</title>
        <authorList>
            <person name="Jiang F."/>
        </authorList>
    </citation>
    <scope>NUCLEOTIDE SEQUENCE [LARGE SCALE GENOMIC DNA]</scope>
    <source>
        <strain evidence="4">LVBAO_FW01</strain>
        <tissue evidence="4">Leaves</tissue>
    </source>
</reference>
<gene>
    <name evidence="4" type="ORF">VNO77_02880</name>
</gene>
<organism evidence="4 5">
    <name type="scientific">Canavalia gladiata</name>
    <name type="common">Sword bean</name>
    <name type="synonym">Dolichos gladiatus</name>
    <dbReference type="NCBI Taxonomy" id="3824"/>
    <lineage>
        <taxon>Eukaryota</taxon>
        <taxon>Viridiplantae</taxon>
        <taxon>Streptophyta</taxon>
        <taxon>Embryophyta</taxon>
        <taxon>Tracheophyta</taxon>
        <taxon>Spermatophyta</taxon>
        <taxon>Magnoliopsida</taxon>
        <taxon>eudicotyledons</taxon>
        <taxon>Gunneridae</taxon>
        <taxon>Pentapetalae</taxon>
        <taxon>rosids</taxon>
        <taxon>fabids</taxon>
        <taxon>Fabales</taxon>
        <taxon>Fabaceae</taxon>
        <taxon>Papilionoideae</taxon>
        <taxon>50 kb inversion clade</taxon>
        <taxon>NPAAA clade</taxon>
        <taxon>indigoferoid/millettioid clade</taxon>
        <taxon>Phaseoleae</taxon>
        <taxon>Canavalia</taxon>
    </lineage>
</organism>
<evidence type="ECO:0000256" key="2">
    <source>
        <dbReference type="ARBA" id="ARBA00004906"/>
    </source>
</evidence>
<comment type="caution">
    <text evidence="4">The sequence shown here is derived from an EMBL/GenBank/DDBJ whole genome shotgun (WGS) entry which is preliminary data.</text>
</comment>
<sequence>MPQVYLGEQYVNNNTLSDVAFLVEGKRFYAHRICLLASSDAFRVMFDGGYREKDARPAEALRRPLNAPSHIFRFFNFDRKRPRVQFCEVASPELRGITTSVGLDSIVSSRLWSITASYCHFYLHMEVFTRVGTIFLTSCDKDVISVVVCSAHVILQAMFPNNPLEEKCITGNLQRVLESQPLTLTRGLEVSLDMKAPSQEI</sequence>